<evidence type="ECO:0000313" key="3">
    <source>
        <dbReference type="Proteomes" id="UP001283361"/>
    </source>
</evidence>
<keyword evidence="3" id="KW-1185">Reference proteome</keyword>
<name>A0AAE0ZLP4_9GAST</name>
<sequence length="93" mass="10415">MRLSTEKYPTDRINTVTRSLIYKYLARCRGKKTKGQTTVKTATKSGGKQSRIASASQARAIDREWQGERERTGQTQKQRDRLVSSVGVTALAP</sequence>
<feature type="compositionally biased region" description="Low complexity" evidence="1">
    <location>
        <begin position="35"/>
        <end position="59"/>
    </location>
</feature>
<reference evidence="2" key="1">
    <citation type="journal article" date="2023" name="G3 (Bethesda)">
        <title>A reference genome for the long-term kleptoplast-retaining sea slug Elysia crispata morphotype clarki.</title>
        <authorList>
            <person name="Eastman K.E."/>
            <person name="Pendleton A.L."/>
            <person name="Shaikh M.A."/>
            <person name="Suttiyut T."/>
            <person name="Ogas R."/>
            <person name="Tomko P."/>
            <person name="Gavelis G."/>
            <person name="Widhalm J.R."/>
            <person name="Wisecaver J.H."/>
        </authorList>
    </citation>
    <scope>NUCLEOTIDE SEQUENCE</scope>
    <source>
        <strain evidence="2">ECLA1</strain>
    </source>
</reference>
<dbReference type="AlphaFoldDB" id="A0AAE0ZLP4"/>
<organism evidence="2 3">
    <name type="scientific">Elysia crispata</name>
    <name type="common">lettuce slug</name>
    <dbReference type="NCBI Taxonomy" id="231223"/>
    <lineage>
        <taxon>Eukaryota</taxon>
        <taxon>Metazoa</taxon>
        <taxon>Spiralia</taxon>
        <taxon>Lophotrochozoa</taxon>
        <taxon>Mollusca</taxon>
        <taxon>Gastropoda</taxon>
        <taxon>Heterobranchia</taxon>
        <taxon>Euthyneura</taxon>
        <taxon>Panpulmonata</taxon>
        <taxon>Sacoglossa</taxon>
        <taxon>Placobranchoidea</taxon>
        <taxon>Plakobranchidae</taxon>
        <taxon>Elysia</taxon>
    </lineage>
</organism>
<accession>A0AAE0ZLP4</accession>
<evidence type="ECO:0000256" key="1">
    <source>
        <dbReference type="SAM" id="MobiDB-lite"/>
    </source>
</evidence>
<dbReference type="Proteomes" id="UP001283361">
    <property type="component" value="Unassembled WGS sequence"/>
</dbReference>
<gene>
    <name evidence="2" type="ORF">RRG08_053348</name>
</gene>
<protein>
    <submittedName>
        <fullName evidence="2">Uncharacterized protein</fullName>
    </submittedName>
</protein>
<proteinExistence type="predicted"/>
<evidence type="ECO:0000313" key="2">
    <source>
        <dbReference type="EMBL" id="KAK3771201.1"/>
    </source>
</evidence>
<dbReference type="EMBL" id="JAWDGP010003764">
    <property type="protein sequence ID" value="KAK3771201.1"/>
    <property type="molecule type" value="Genomic_DNA"/>
</dbReference>
<comment type="caution">
    <text evidence="2">The sequence shown here is derived from an EMBL/GenBank/DDBJ whole genome shotgun (WGS) entry which is preliminary data.</text>
</comment>
<feature type="compositionally biased region" description="Basic and acidic residues" evidence="1">
    <location>
        <begin position="60"/>
        <end position="82"/>
    </location>
</feature>
<feature type="region of interest" description="Disordered" evidence="1">
    <location>
        <begin position="35"/>
        <end position="93"/>
    </location>
</feature>